<evidence type="ECO:0000256" key="1">
    <source>
        <dbReference type="SAM" id="MobiDB-lite"/>
    </source>
</evidence>
<proteinExistence type="predicted"/>
<organism evidence="2 3">
    <name type="scientific">Thioalkalivibrio nitratireducens (strain DSM 14787 / UNIQEM 213 / ALEN2)</name>
    <dbReference type="NCBI Taxonomy" id="1255043"/>
    <lineage>
        <taxon>Bacteria</taxon>
        <taxon>Pseudomonadati</taxon>
        <taxon>Pseudomonadota</taxon>
        <taxon>Gammaproteobacteria</taxon>
        <taxon>Chromatiales</taxon>
        <taxon>Ectothiorhodospiraceae</taxon>
        <taxon>Thioalkalivibrio</taxon>
    </lineage>
</organism>
<feature type="region of interest" description="Disordered" evidence="1">
    <location>
        <begin position="1"/>
        <end position="55"/>
    </location>
</feature>
<name>L0DUC7_THIND</name>
<dbReference type="KEGG" id="tni:TVNIR_0946"/>
<dbReference type="HOGENOM" id="CLU_2385204_0_0_6"/>
<protein>
    <submittedName>
        <fullName evidence="2">Uncharacterized protein</fullName>
    </submittedName>
</protein>
<dbReference type="STRING" id="1255043.TVNIR_0946"/>
<dbReference type="EMBL" id="CP003989">
    <property type="protein sequence ID" value="AGA32633.1"/>
    <property type="molecule type" value="Genomic_DNA"/>
</dbReference>
<evidence type="ECO:0000313" key="2">
    <source>
        <dbReference type="EMBL" id="AGA32633.1"/>
    </source>
</evidence>
<keyword evidence="3" id="KW-1185">Reference proteome</keyword>
<evidence type="ECO:0000313" key="3">
    <source>
        <dbReference type="Proteomes" id="UP000010809"/>
    </source>
</evidence>
<dbReference type="Proteomes" id="UP000010809">
    <property type="component" value="Chromosome"/>
</dbReference>
<dbReference type="AlphaFoldDB" id="L0DUC7"/>
<gene>
    <name evidence="2" type="ordered locus">TVNIR_0946</name>
</gene>
<sequence length="94" mass="9639">MLMGPPLTMKGNRPEGWSPGRVRVQGTLPRGTGHGARARGTGTGHGHGARARGMGHGAWGMGHGAWGMGHGAWGMVATLTLAVMAQATQTMKEA</sequence>
<accession>L0DUC7</accession>
<dbReference type="PATRIC" id="fig|1255043.3.peg.952"/>
<reference evidence="2" key="1">
    <citation type="submission" date="2015-12" db="EMBL/GenBank/DDBJ databases">
        <authorList>
            <person name="Tikhonova T.V."/>
            <person name="Pavlov A.R."/>
            <person name="Beletsky A.V."/>
            <person name="Mardanov A.V."/>
            <person name="Sorokin D.Y."/>
            <person name="Ravin N.V."/>
            <person name="Popov V.O."/>
        </authorList>
    </citation>
    <scope>NUCLEOTIDE SEQUENCE</scope>
    <source>
        <strain evidence="2">DSM 14787</strain>
    </source>
</reference>